<organism evidence="1 2">
    <name type="scientific">Nocardioides lianchengensis</name>
    <dbReference type="NCBI Taxonomy" id="1045774"/>
    <lineage>
        <taxon>Bacteria</taxon>
        <taxon>Bacillati</taxon>
        <taxon>Actinomycetota</taxon>
        <taxon>Actinomycetes</taxon>
        <taxon>Propionibacteriales</taxon>
        <taxon>Nocardioidaceae</taxon>
        <taxon>Nocardioides</taxon>
    </lineage>
</organism>
<accession>A0A1G6Q4A6</accession>
<dbReference type="RefSeq" id="WP_090854206.1">
    <property type="nucleotide sequence ID" value="NZ_FMZM01000004.1"/>
</dbReference>
<sequence>MATKRDLVEAHAFSRRRLVTAFVSGAPGGREVEPARPGRTIVGGLALSVLLVAGAAVAGILVGRDPEDWNKPGLLISEDKGGLYVILEESDDPELHSILNITSAQLILGPDLEPKILAEDTIAAQDLGSDLGILGAPQTVPDTARLIDSGWSACTSADGGMAVTMSNDPVVQPIPDKGFVVRSQDRYYVIATGRDESGEPQRAYSYALPTGVPLDPLLRALGLPITDEARDVPEKWLRLFPVGGPLAFSSLGLEGYGDPAPEQGPGQLPTGSRIGQIITLDGESFQLLTKDGPADLDPFAKAVYETTAKPPLAQPLDLAPVTLDAAPQVSGSLPPFDAAHWPDRLLDDELDEHCALLVTADGEKPVAMLATDPTDAASAGDLVAPAERVSVDPGHGAYVRVGDWDSTTSRSSYVVDAKGVAYPLVGPGAADQLGYGSYDAPLVPDPWVELFEPGVPLSRDSALCPPVQGEQGASRTCE</sequence>
<name>A0A1G6Q4A6_9ACTN</name>
<dbReference type="InterPro" id="IPR044857">
    <property type="entry name" value="T7SS_EccB_R1"/>
</dbReference>
<reference evidence="1 2" key="1">
    <citation type="submission" date="2016-10" db="EMBL/GenBank/DDBJ databases">
        <authorList>
            <person name="de Groot N.N."/>
        </authorList>
    </citation>
    <scope>NUCLEOTIDE SEQUENCE [LARGE SCALE GENOMIC DNA]</scope>
    <source>
        <strain evidence="1 2">CGMCC 4.6858</strain>
    </source>
</reference>
<dbReference type="OrthoDB" id="3847604at2"/>
<dbReference type="GO" id="GO:0005576">
    <property type="term" value="C:extracellular region"/>
    <property type="evidence" value="ECO:0007669"/>
    <property type="project" value="TreeGrafter"/>
</dbReference>
<gene>
    <name evidence="1" type="ORF">SAMN05421872_104260</name>
</gene>
<keyword evidence="2" id="KW-1185">Reference proteome</keyword>
<protein>
    <submittedName>
        <fullName evidence="1">Type VII secretion protein EccB</fullName>
    </submittedName>
</protein>
<dbReference type="STRING" id="1045774.SAMN05421872_104260"/>
<evidence type="ECO:0000313" key="2">
    <source>
        <dbReference type="Proteomes" id="UP000199034"/>
    </source>
</evidence>
<dbReference type="Pfam" id="PF05108">
    <property type="entry name" value="T7SS_ESX1_EccB"/>
    <property type="match status" value="1"/>
</dbReference>
<dbReference type="PANTHER" id="PTHR40765:SF2">
    <property type="entry name" value="ESX-2 SECRETION SYSTEM ATPASE ECCB2"/>
    <property type="match status" value="1"/>
</dbReference>
<evidence type="ECO:0000313" key="1">
    <source>
        <dbReference type="EMBL" id="SDC87169.1"/>
    </source>
</evidence>
<dbReference type="Gene3D" id="3.30.2390.20">
    <property type="entry name" value="Type VII secretion system EccB, repeat 1 domain"/>
    <property type="match status" value="1"/>
</dbReference>
<dbReference type="Proteomes" id="UP000199034">
    <property type="component" value="Unassembled WGS sequence"/>
</dbReference>
<dbReference type="AlphaFoldDB" id="A0A1G6Q4A6"/>
<dbReference type="PANTHER" id="PTHR40765">
    <property type="entry name" value="ESX-2 SECRETION SYSTEM ATPASE ECCB2"/>
    <property type="match status" value="1"/>
</dbReference>
<proteinExistence type="predicted"/>
<dbReference type="EMBL" id="FMZM01000004">
    <property type="protein sequence ID" value="SDC87169.1"/>
    <property type="molecule type" value="Genomic_DNA"/>
</dbReference>
<dbReference type="InterPro" id="IPR007795">
    <property type="entry name" value="T7SS_EccB"/>
</dbReference>